<evidence type="ECO:0000313" key="5">
    <source>
        <dbReference type="WBParaSite" id="HPBE_0001630701-mRNA-1"/>
    </source>
</evidence>
<dbReference type="OrthoDB" id="5296at2759"/>
<dbReference type="GO" id="GO:0016491">
    <property type="term" value="F:oxidoreductase activity"/>
    <property type="evidence" value="ECO:0007669"/>
    <property type="project" value="UniProtKB-KW"/>
</dbReference>
<protein>
    <submittedName>
        <fullName evidence="5">NAD(P)-binding protein</fullName>
    </submittedName>
</protein>
<dbReference type="GO" id="GO:0005737">
    <property type="term" value="C:cytoplasm"/>
    <property type="evidence" value="ECO:0007669"/>
    <property type="project" value="TreeGrafter"/>
</dbReference>
<dbReference type="EMBL" id="UZAH01029342">
    <property type="protein sequence ID" value="VDP05510.1"/>
    <property type="molecule type" value="Genomic_DNA"/>
</dbReference>
<gene>
    <name evidence="3" type="ORF">HPBE_LOCUS16306</name>
</gene>
<evidence type="ECO:0000256" key="1">
    <source>
        <dbReference type="ARBA" id="ARBA00022857"/>
    </source>
</evidence>
<organism evidence="4 5">
    <name type="scientific">Heligmosomoides polygyrus</name>
    <name type="common">Parasitic roundworm</name>
    <dbReference type="NCBI Taxonomy" id="6339"/>
    <lineage>
        <taxon>Eukaryota</taxon>
        <taxon>Metazoa</taxon>
        <taxon>Ecdysozoa</taxon>
        <taxon>Nematoda</taxon>
        <taxon>Chromadorea</taxon>
        <taxon>Rhabditida</taxon>
        <taxon>Rhabditina</taxon>
        <taxon>Rhabditomorpha</taxon>
        <taxon>Strongyloidea</taxon>
        <taxon>Heligmosomidae</taxon>
        <taxon>Heligmosomoides</taxon>
    </lineage>
</organism>
<dbReference type="PRINTS" id="PR00081">
    <property type="entry name" value="GDHRDH"/>
</dbReference>
<accession>A0A3P8AN22</accession>
<dbReference type="Proteomes" id="UP000050761">
    <property type="component" value="Unassembled WGS sequence"/>
</dbReference>
<name>A0A183G486_HELPZ</name>
<dbReference type="InterPro" id="IPR036291">
    <property type="entry name" value="NAD(P)-bd_dom_sf"/>
</dbReference>
<dbReference type="InterPro" id="IPR002347">
    <property type="entry name" value="SDR_fam"/>
</dbReference>
<evidence type="ECO:0000256" key="2">
    <source>
        <dbReference type="ARBA" id="ARBA00023002"/>
    </source>
</evidence>
<evidence type="ECO:0000313" key="4">
    <source>
        <dbReference type="Proteomes" id="UP000050761"/>
    </source>
</evidence>
<dbReference type="Gene3D" id="3.40.50.720">
    <property type="entry name" value="NAD(P)-binding Rossmann-like Domain"/>
    <property type="match status" value="2"/>
</dbReference>
<keyword evidence="1" id="KW-0521">NADP</keyword>
<dbReference type="AlphaFoldDB" id="A0A183G486"/>
<proteinExistence type="predicted"/>
<dbReference type="SUPFAM" id="SSF51735">
    <property type="entry name" value="NAD(P)-binding Rossmann-fold domains"/>
    <property type="match status" value="2"/>
</dbReference>
<reference evidence="3 4" key="1">
    <citation type="submission" date="2018-11" db="EMBL/GenBank/DDBJ databases">
        <authorList>
            <consortium name="Pathogen Informatics"/>
        </authorList>
    </citation>
    <scope>NUCLEOTIDE SEQUENCE [LARGE SCALE GENOMIC DNA]</scope>
</reference>
<evidence type="ECO:0000313" key="3">
    <source>
        <dbReference type="EMBL" id="VDP05510.1"/>
    </source>
</evidence>
<dbReference type="PANTHER" id="PTHR43544:SF7">
    <property type="entry name" value="NADB-LER2"/>
    <property type="match status" value="1"/>
</dbReference>
<keyword evidence="2" id="KW-0560">Oxidoreductase</keyword>
<dbReference type="WBParaSite" id="HPBE_0001630701-mRNA-1">
    <property type="protein sequence ID" value="HPBE_0001630701-mRNA-1"/>
    <property type="gene ID" value="HPBE_0001630701"/>
</dbReference>
<dbReference type="InterPro" id="IPR051468">
    <property type="entry name" value="Fungal_SecMetab_SDRs"/>
</dbReference>
<keyword evidence="4" id="KW-1185">Reference proteome</keyword>
<sequence>MGRVCGVVVISGANRGIGLELTRSLILNEAVTRTLRLLPDPHKKLRILELEMSKGKFHDGCLRIALQPGLFETGASKMQSPPLRAKADHKAGIPGGERSSWLRHFDINVVSHAMMIQECLPLLRKSISKGESATIVNISGRKGSIELCPGTDRVHGNYAYMCSKDHKAGIPGGERSSWLRHFDINVVSHAMMIQECLPLLRKSISKGESATIVNISGRKGSIELCPGTDRVHGNYAYMCSKTAVNHLTRIMSIEHSDLLTVAVCPGWNRTDMGGPSGAKDPSETAPVLLSTVDAMTIEEHSGKFLDRKGVPIPY</sequence>
<accession>A0A183G486</accession>
<dbReference type="Pfam" id="PF00106">
    <property type="entry name" value="adh_short"/>
    <property type="match status" value="1"/>
</dbReference>
<dbReference type="PANTHER" id="PTHR43544">
    <property type="entry name" value="SHORT-CHAIN DEHYDROGENASE/REDUCTASE"/>
    <property type="match status" value="1"/>
</dbReference>
<reference evidence="5" key="2">
    <citation type="submission" date="2019-09" db="UniProtKB">
        <authorList>
            <consortium name="WormBaseParasite"/>
        </authorList>
    </citation>
    <scope>IDENTIFICATION</scope>
</reference>